<sequence>MPTLVLPFPVINPVLMQWGPLAIRWYALAYIAGLILGWWLIRRIVADDRFWGALKRPAPDSIDDLLVYCAFGVIVGGRLGNVLFYDPRYYWAHPLDVFKVWEGGMAFHGGMIGCFVGMALFARRYRTPLLTVMDLCSLVAPIGLFFGRIANFIRPELWGRPTDVPWAVVFPGTDGLPRHPSQIYEALLEGALAFVILYVSARWGALRRPGLIAGLFGVLYGAARTFSEFFREPDPGLEDLGRGLTMGMVLSAPMIVIGLGLIAVSLGRKWSAR</sequence>
<dbReference type="NCBIfam" id="TIGR00544">
    <property type="entry name" value="lgt"/>
    <property type="match status" value="1"/>
</dbReference>
<evidence type="ECO:0000313" key="8">
    <source>
        <dbReference type="EMBL" id="RBP09209.1"/>
    </source>
</evidence>
<protein>
    <recommendedName>
        <fullName evidence="7">Phosphatidylglycerol--prolipoprotein diacylglyceryl transferase</fullName>
        <ecNumber evidence="7">2.5.1.145</ecNumber>
    </recommendedName>
</protein>
<feature type="binding site" evidence="7">
    <location>
        <position position="148"/>
    </location>
    <ligand>
        <name>a 1,2-diacyl-sn-glycero-3-phospho-(1'-sn-glycerol)</name>
        <dbReference type="ChEBI" id="CHEBI:64716"/>
    </ligand>
</feature>
<dbReference type="GO" id="GO:0042158">
    <property type="term" value="P:lipoprotein biosynthetic process"/>
    <property type="evidence" value="ECO:0007669"/>
    <property type="project" value="UniProtKB-UniRule"/>
</dbReference>
<evidence type="ECO:0000256" key="1">
    <source>
        <dbReference type="ARBA" id="ARBA00007150"/>
    </source>
</evidence>
<feature type="transmembrane region" description="Helical" evidence="7">
    <location>
        <begin position="208"/>
        <end position="226"/>
    </location>
</feature>
<dbReference type="HAMAP" id="MF_01147">
    <property type="entry name" value="Lgt"/>
    <property type="match status" value="1"/>
</dbReference>
<feature type="transmembrane region" description="Helical" evidence="7">
    <location>
        <begin position="105"/>
        <end position="122"/>
    </location>
</feature>
<comment type="similarity">
    <text evidence="1 7">Belongs to the Lgt family.</text>
</comment>
<organism evidence="8 9">
    <name type="scientific">Roseiarcus fermentans</name>
    <dbReference type="NCBI Taxonomy" id="1473586"/>
    <lineage>
        <taxon>Bacteria</taxon>
        <taxon>Pseudomonadati</taxon>
        <taxon>Pseudomonadota</taxon>
        <taxon>Alphaproteobacteria</taxon>
        <taxon>Hyphomicrobiales</taxon>
        <taxon>Roseiarcaceae</taxon>
        <taxon>Roseiarcus</taxon>
    </lineage>
</organism>
<evidence type="ECO:0000256" key="5">
    <source>
        <dbReference type="ARBA" id="ARBA00022989"/>
    </source>
</evidence>
<dbReference type="InterPro" id="IPR001640">
    <property type="entry name" value="Lgt"/>
</dbReference>
<comment type="caution">
    <text evidence="8">The sequence shown here is derived from an EMBL/GenBank/DDBJ whole genome shotgun (WGS) entry which is preliminary data.</text>
</comment>
<evidence type="ECO:0000256" key="7">
    <source>
        <dbReference type="HAMAP-Rule" id="MF_01147"/>
    </source>
</evidence>
<keyword evidence="6 7" id="KW-0472">Membrane</keyword>
<comment type="pathway">
    <text evidence="7">Protein modification; lipoprotein biosynthesis (diacylglyceryl transfer).</text>
</comment>
<evidence type="ECO:0000256" key="3">
    <source>
        <dbReference type="ARBA" id="ARBA00022679"/>
    </source>
</evidence>
<keyword evidence="3 7" id="KW-0808">Transferase</keyword>
<comment type="catalytic activity">
    <reaction evidence="7">
        <text>L-cysteinyl-[prolipoprotein] + a 1,2-diacyl-sn-glycero-3-phospho-(1'-sn-glycerol) = an S-1,2-diacyl-sn-glyceryl-L-cysteinyl-[prolipoprotein] + sn-glycerol 1-phosphate + H(+)</text>
        <dbReference type="Rhea" id="RHEA:56712"/>
        <dbReference type="Rhea" id="RHEA-COMP:14679"/>
        <dbReference type="Rhea" id="RHEA-COMP:14680"/>
        <dbReference type="ChEBI" id="CHEBI:15378"/>
        <dbReference type="ChEBI" id="CHEBI:29950"/>
        <dbReference type="ChEBI" id="CHEBI:57685"/>
        <dbReference type="ChEBI" id="CHEBI:64716"/>
        <dbReference type="ChEBI" id="CHEBI:140658"/>
        <dbReference type="EC" id="2.5.1.145"/>
    </reaction>
</comment>
<keyword evidence="4 7" id="KW-0812">Transmembrane</keyword>
<dbReference type="PANTHER" id="PTHR30589">
    <property type="entry name" value="PROLIPOPROTEIN DIACYLGLYCERYL TRANSFERASE"/>
    <property type="match status" value="1"/>
</dbReference>
<evidence type="ECO:0000256" key="4">
    <source>
        <dbReference type="ARBA" id="ARBA00022692"/>
    </source>
</evidence>
<dbReference type="GO" id="GO:0008961">
    <property type="term" value="F:phosphatidylglycerol-prolipoprotein diacylglyceryl transferase activity"/>
    <property type="evidence" value="ECO:0007669"/>
    <property type="project" value="UniProtKB-UniRule"/>
</dbReference>
<evidence type="ECO:0000313" key="9">
    <source>
        <dbReference type="Proteomes" id="UP000253529"/>
    </source>
</evidence>
<proteinExistence type="inferred from homology"/>
<keyword evidence="5 7" id="KW-1133">Transmembrane helix</keyword>
<comment type="function">
    <text evidence="7">Catalyzes the transfer of the diacylglyceryl group from phosphatidylglycerol to the sulfhydryl group of the N-terminal cysteine of a prolipoprotein, the first step in the formation of mature lipoproteins.</text>
</comment>
<dbReference type="OrthoDB" id="871140at2"/>
<accession>A0A366F616</accession>
<dbReference type="Pfam" id="PF01790">
    <property type="entry name" value="LGT"/>
    <property type="match status" value="1"/>
</dbReference>
<dbReference type="GO" id="GO:0005886">
    <property type="term" value="C:plasma membrane"/>
    <property type="evidence" value="ECO:0007669"/>
    <property type="project" value="UniProtKB-SubCell"/>
</dbReference>
<dbReference type="Proteomes" id="UP000253529">
    <property type="component" value="Unassembled WGS sequence"/>
</dbReference>
<dbReference type="UniPathway" id="UPA00664"/>
<dbReference type="AlphaFoldDB" id="A0A366F616"/>
<feature type="transmembrane region" description="Helical" evidence="7">
    <location>
        <begin position="65"/>
        <end position="85"/>
    </location>
</feature>
<keyword evidence="8" id="KW-0449">Lipoprotein</keyword>
<dbReference type="EC" id="2.5.1.145" evidence="7"/>
<feature type="transmembrane region" description="Helical" evidence="7">
    <location>
        <begin position="23"/>
        <end position="41"/>
    </location>
</feature>
<dbReference type="EMBL" id="QNRK01000022">
    <property type="protein sequence ID" value="RBP09209.1"/>
    <property type="molecule type" value="Genomic_DNA"/>
</dbReference>
<name>A0A366F616_9HYPH</name>
<evidence type="ECO:0000256" key="2">
    <source>
        <dbReference type="ARBA" id="ARBA00022475"/>
    </source>
</evidence>
<dbReference type="RefSeq" id="WP_113890826.1">
    <property type="nucleotide sequence ID" value="NZ_QNRK01000022.1"/>
</dbReference>
<feature type="transmembrane region" description="Helical" evidence="7">
    <location>
        <begin position="183"/>
        <end position="201"/>
    </location>
</feature>
<keyword evidence="9" id="KW-1185">Reference proteome</keyword>
<dbReference type="PANTHER" id="PTHR30589:SF0">
    <property type="entry name" value="PHOSPHATIDYLGLYCEROL--PROLIPOPROTEIN DIACYLGLYCERYL TRANSFERASE"/>
    <property type="match status" value="1"/>
</dbReference>
<feature type="transmembrane region" description="Helical" evidence="7">
    <location>
        <begin position="246"/>
        <end position="267"/>
    </location>
</feature>
<gene>
    <name evidence="7" type="primary">lgt</name>
    <name evidence="8" type="ORF">DFR50_12246</name>
</gene>
<feature type="transmembrane region" description="Helical" evidence="7">
    <location>
        <begin position="129"/>
        <end position="150"/>
    </location>
</feature>
<comment type="subcellular location">
    <subcellularLocation>
        <location evidence="7">Cell membrane</location>
        <topology evidence="7">Multi-pass membrane protein</topology>
    </subcellularLocation>
</comment>
<keyword evidence="2 7" id="KW-1003">Cell membrane</keyword>
<evidence type="ECO:0000256" key="6">
    <source>
        <dbReference type="ARBA" id="ARBA00023136"/>
    </source>
</evidence>
<reference evidence="8 9" key="1">
    <citation type="submission" date="2018-06" db="EMBL/GenBank/DDBJ databases">
        <title>Genomic Encyclopedia of Type Strains, Phase IV (KMG-IV): sequencing the most valuable type-strain genomes for metagenomic binning, comparative biology and taxonomic classification.</title>
        <authorList>
            <person name="Goeker M."/>
        </authorList>
    </citation>
    <scope>NUCLEOTIDE SEQUENCE [LARGE SCALE GENOMIC DNA]</scope>
    <source>
        <strain evidence="8 9">DSM 24875</strain>
    </source>
</reference>